<dbReference type="AlphaFoldDB" id="A0A7X4LNX3"/>
<accession>A0A7X4LNX3</accession>
<gene>
    <name evidence="1" type="ORF">F9817_19750</name>
</gene>
<protein>
    <submittedName>
        <fullName evidence="1">Uncharacterized protein</fullName>
    </submittedName>
</protein>
<keyword evidence="2" id="KW-1185">Reference proteome</keyword>
<organism evidence="1 2">
    <name type="scientific">Vibrio eleionomae</name>
    <dbReference type="NCBI Taxonomy" id="2653505"/>
    <lineage>
        <taxon>Bacteria</taxon>
        <taxon>Pseudomonadati</taxon>
        <taxon>Pseudomonadota</taxon>
        <taxon>Gammaproteobacteria</taxon>
        <taxon>Vibrionales</taxon>
        <taxon>Vibrionaceae</taxon>
        <taxon>Vibrio</taxon>
    </lineage>
</organism>
<evidence type="ECO:0000313" key="2">
    <source>
        <dbReference type="Proteomes" id="UP000462621"/>
    </source>
</evidence>
<evidence type="ECO:0000313" key="1">
    <source>
        <dbReference type="EMBL" id="MZI95414.1"/>
    </source>
</evidence>
<dbReference type="Proteomes" id="UP000462621">
    <property type="component" value="Unassembled WGS sequence"/>
</dbReference>
<dbReference type="RefSeq" id="WP_161157896.1">
    <property type="nucleotide sequence ID" value="NZ_WEKT01000055.1"/>
</dbReference>
<reference evidence="1 2" key="1">
    <citation type="submission" date="2019-10" db="EMBL/GenBank/DDBJ databases">
        <title>Vibrio sp. nov. isolated from a shrimp pond.</title>
        <authorList>
            <person name="Gomez-Gil B."/>
            <person name="Enciso-Ibarra J."/>
            <person name="Enciso-Ibarra K."/>
            <person name="Bolan-Mejia C."/>
        </authorList>
    </citation>
    <scope>NUCLEOTIDE SEQUENCE [LARGE SCALE GENOMIC DNA]</scope>
    <source>
        <strain evidence="1 2">CAIM 722</strain>
    </source>
</reference>
<dbReference type="EMBL" id="WEKT01000055">
    <property type="protein sequence ID" value="MZI95414.1"/>
    <property type="molecule type" value="Genomic_DNA"/>
</dbReference>
<comment type="caution">
    <text evidence="1">The sequence shown here is derived from an EMBL/GenBank/DDBJ whole genome shotgun (WGS) entry which is preliminary data.</text>
</comment>
<sequence>MSPDKFTNVYRLPGSIQVRIAKWQATFRGTSDLVLHKALSERNKQYRNNDFLPKGWCLVPFTEEEISITHHGRYIQTTILTMIDRKVAYKRIYLSRMPLEEAEQRLKAFKLEWMRKYNRVVKRYNQIKKKEFINLAREELETLYPSIPKGTFDKTLWNKLVHSELGAPKKFSNPYYVKKADV</sequence>
<proteinExistence type="predicted"/>
<name>A0A7X4LNX3_9VIBR</name>